<reference evidence="1 2" key="1">
    <citation type="submission" date="2014-04" db="EMBL/GenBank/DDBJ databases">
        <title>Comparative genomics and transcriptomics to identify genetic mechanisms underlying the emergence of carbapenem resistant Acinetobacter baumannii (CRAb).</title>
        <authorList>
            <person name="Harris A.D."/>
            <person name="Johnson K.J."/>
            <person name="George J."/>
            <person name="Nadendla S."/>
            <person name="Daugherty S.C."/>
            <person name="Parankush S."/>
            <person name="Sadzewicz L."/>
            <person name="Tallon L."/>
            <person name="Sengamalay N."/>
            <person name="Hazen T.H."/>
            <person name="Rasko D.A."/>
        </authorList>
    </citation>
    <scope>NUCLEOTIDE SEQUENCE [LARGE SCALE GENOMIC DNA]</scope>
    <source>
        <strain evidence="1 2">1499986</strain>
    </source>
</reference>
<protein>
    <submittedName>
        <fullName evidence="1">Uncharacterized protein</fullName>
    </submittedName>
</protein>
<comment type="caution">
    <text evidence="1">The sequence shown here is derived from an EMBL/GenBank/DDBJ whole genome shotgun (WGS) entry which is preliminary data.</text>
</comment>
<evidence type="ECO:0000313" key="1">
    <source>
        <dbReference type="EMBL" id="KCY02211.1"/>
    </source>
</evidence>
<evidence type="ECO:0000313" key="2">
    <source>
        <dbReference type="Proteomes" id="UP000027309"/>
    </source>
</evidence>
<accession>A0A836M1A6</accession>
<name>A0A836M1A6_ACIBA</name>
<dbReference type="AlphaFoldDB" id="A0A836M1A6"/>
<dbReference type="EMBL" id="JMOA01000012">
    <property type="protein sequence ID" value="KCY02211.1"/>
    <property type="molecule type" value="Genomic_DNA"/>
</dbReference>
<dbReference type="RefSeq" id="WP_031960069.1">
    <property type="nucleotide sequence ID" value="NZ_JMOA01000012.1"/>
</dbReference>
<sequence length="89" mass="10505">MSKQFQRDFGVYCCPHIFHKEKPVLLVIRDEDEDWQFLCGNDVDDECHYVGVGHLLDRDNSLEVLINLEKNTGAKRDDTNQAWKYFNLD</sequence>
<dbReference type="Proteomes" id="UP000027309">
    <property type="component" value="Unassembled WGS sequence"/>
</dbReference>
<gene>
    <name evidence="1" type="ORF">J572_1330</name>
</gene>
<proteinExistence type="predicted"/>
<organism evidence="1 2">
    <name type="scientific">Acinetobacter baumannii 1499986</name>
    <dbReference type="NCBI Taxonomy" id="1310673"/>
    <lineage>
        <taxon>Bacteria</taxon>
        <taxon>Pseudomonadati</taxon>
        <taxon>Pseudomonadota</taxon>
        <taxon>Gammaproteobacteria</taxon>
        <taxon>Moraxellales</taxon>
        <taxon>Moraxellaceae</taxon>
        <taxon>Acinetobacter</taxon>
        <taxon>Acinetobacter calcoaceticus/baumannii complex</taxon>
    </lineage>
</organism>